<dbReference type="PANTHER" id="PTHR42928">
    <property type="entry name" value="TRICARBOXYLATE-BINDING PROTEIN"/>
    <property type="match status" value="1"/>
</dbReference>
<reference evidence="2" key="1">
    <citation type="submission" date="2020-12" db="EMBL/GenBank/DDBJ databases">
        <title>Bacterial taxonomy.</title>
        <authorList>
            <person name="Pan X."/>
        </authorList>
    </citation>
    <scope>NUCLEOTIDE SEQUENCE</scope>
    <source>
        <strain evidence="2">B2012</strain>
    </source>
</reference>
<evidence type="ECO:0008006" key="4">
    <source>
        <dbReference type="Google" id="ProtNLM"/>
    </source>
</evidence>
<organism evidence="2 3">
    <name type="scientific">Acuticoccus mangrovi</name>
    <dbReference type="NCBI Taxonomy" id="2796142"/>
    <lineage>
        <taxon>Bacteria</taxon>
        <taxon>Pseudomonadati</taxon>
        <taxon>Pseudomonadota</taxon>
        <taxon>Alphaproteobacteria</taxon>
        <taxon>Hyphomicrobiales</taxon>
        <taxon>Amorphaceae</taxon>
        <taxon>Acuticoccus</taxon>
    </lineage>
</organism>
<dbReference type="AlphaFoldDB" id="A0A934MBX7"/>
<gene>
    <name evidence="2" type="ORF">JCR33_03030</name>
</gene>
<accession>A0A934MBX7</accession>
<sequence>MQVGGGAKRYQSLLGGHTDTAMFATQELVQFKESGLKPVIMLTEERVPELPDVPTAKELGIDVVVPSQRIWLAPKGAPEDRLELLRDAFRQAMAQEEVAQQLRDFGLNPTFVEPDVVKAQLEEALAETLPLVPAARQAVQ</sequence>
<dbReference type="Gene3D" id="3.40.190.10">
    <property type="entry name" value="Periplasmic binding protein-like II"/>
    <property type="match status" value="1"/>
</dbReference>
<comment type="similarity">
    <text evidence="1">Belongs to the UPF0065 (bug) family.</text>
</comment>
<evidence type="ECO:0000313" key="3">
    <source>
        <dbReference type="Proteomes" id="UP000609531"/>
    </source>
</evidence>
<dbReference type="Pfam" id="PF03401">
    <property type="entry name" value="TctC"/>
    <property type="match status" value="1"/>
</dbReference>
<dbReference type="Proteomes" id="UP000609531">
    <property type="component" value="Unassembled WGS sequence"/>
</dbReference>
<dbReference type="PANTHER" id="PTHR42928:SF5">
    <property type="entry name" value="BLR1237 PROTEIN"/>
    <property type="match status" value="1"/>
</dbReference>
<dbReference type="InterPro" id="IPR005064">
    <property type="entry name" value="BUG"/>
</dbReference>
<protein>
    <recommendedName>
        <fullName evidence="4">ABC transporter substrate-binding protein</fullName>
    </recommendedName>
</protein>
<evidence type="ECO:0000313" key="2">
    <source>
        <dbReference type="EMBL" id="MBJ3774642.1"/>
    </source>
</evidence>
<comment type="caution">
    <text evidence="2">The sequence shown here is derived from an EMBL/GenBank/DDBJ whole genome shotgun (WGS) entry which is preliminary data.</text>
</comment>
<keyword evidence="3" id="KW-1185">Reference proteome</keyword>
<dbReference type="EMBL" id="JAEKJA010000001">
    <property type="protein sequence ID" value="MBJ3774642.1"/>
    <property type="molecule type" value="Genomic_DNA"/>
</dbReference>
<evidence type="ECO:0000256" key="1">
    <source>
        <dbReference type="ARBA" id="ARBA00006987"/>
    </source>
</evidence>
<name>A0A934MBX7_9HYPH</name>
<proteinExistence type="inferred from homology"/>
<dbReference type="InterPro" id="IPR042100">
    <property type="entry name" value="Bug_dom1"/>
</dbReference>
<dbReference type="Gene3D" id="3.40.190.150">
    <property type="entry name" value="Bordetella uptake gene, domain 1"/>
    <property type="match status" value="1"/>
</dbReference>